<dbReference type="Pfam" id="PF00501">
    <property type="entry name" value="AMP-binding"/>
    <property type="match status" value="1"/>
</dbReference>
<dbReference type="GO" id="GO:0031177">
    <property type="term" value="F:phosphopantetheine binding"/>
    <property type="evidence" value="ECO:0007669"/>
    <property type="project" value="TreeGrafter"/>
</dbReference>
<comment type="caution">
    <text evidence="7">The sequence shown here is derived from an EMBL/GenBank/DDBJ whole genome shotgun (WGS) entry which is preliminary data.</text>
</comment>
<dbReference type="SUPFAM" id="SSF56801">
    <property type="entry name" value="Acetyl-CoA synthetase-like"/>
    <property type="match status" value="1"/>
</dbReference>
<dbReference type="FunFam" id="2.30.38.10:FF:000001">
    <property type="entry name" value="Non-ribosomal peptide synthetase PvdI"/>
    <property type="match status" value="1"/>
</dbReference>
<dbReference type="InterPro" id="IPR010071">
    <property type="entry name" value="AA_adenyl_dom"/>
</dbReference>
<dbReference type="FunFam" id="3.40.50.980:FF:000001">
    <property type="entry name" value="Non-ribosomal peptide synthetase"/>
    <property type="match status" value="1"/>
</dbReference>
<evidence type="ECO:0000256" key="4">
    <source>
        <dbReference type="SAM" id="MobiDB-lite"/>
    </source>
</evidence>
<dbReference type="AlphaFoldDB" id="A0A7J0CF57"/>
<evidence type="ECO:0000259" key="6">
    <source>
        <dbReference type="Pfam" id="PF08242"/>
    </source>
</evidence>
<evidence type="ECO:0000256" key="2">
    <source>
        <dbReference type="ARBA" id="ARBA00022450"/>
    </source>
</evidence>
<protein>
    <recommendedName>
        <fullName evidence="9">Non-ribosomal peptide synthetase</fullName>
    </recommendedName>
</protein>
<comment type="cofactor">
    <cofactor evidence="1">
        <name>pantetheine 4'-phosphate</name>
        <dbReference type="ChEBI" id="CHEBI:47942"/>
    </cofactor>
</comment>
<dbReference type="EMBL" id="BLWC01000001">
    <property type="protein sequence ID" value="GFN01140.1"/>
    <property type="molecule type" value="Genomic_DNA"/>
</dbReference>
<evidence type="ECO:0008006" key="9">
    <source>
        <dbReference type="Google" id="ProtNLM"/>
    </source>
</evidence>
<evidence type="ECO:0000313" key="7">
    <source>
        <dbReference type="EMBL" id="GFN01140.1"/>
    </source>
</evidence>
<dbReference type="GO" id="GO:0044550">
    <property type="term" value="P:secondary metabolite biosynthetic process"/>
    <property type="evidence" value="ECO:0007669"/>
    <property type="project" value="TreeGrafter"/>
</dbReference>
<gene>
    <name evidence="7" type="ORF">Sfulv_59500</name>
</gene>
<name>A0A7J0CF57_9ACTN</name>
<keyword evidence="8" id="KW-1185">Reference proteome</keyword>
<dbReference type="Gene3D" id="3.40.50.980">
    <property type="match status" value="2"/>
</dbReference>
<dbReference type="InterPro" id="IPR000873">
    <property type="entry name" value="AMP-dep_synth/lig_dom"/>
</dbReference>
<keyword evidence="2" id="KW-0596">Phosphopantetheine</keyword>
<dbReference type="NCBIfam" id="TIGR01733">
    <property type="entry name" value="AA-adenyl-dom"/>
    <property type="match status" value="1"/>
</dbReference>
<feature type="domain" description="AMP-dependent synthetase/ligase" evidence="5">
    <location>
        <begin position="31"/>
        <end position="376"/>
    </location>
</feature>
<evidence type="ECO:0000259" key="5">
    <source>
        <dbReference type="Pfam" id="PF00501"/>
    </source>
</evidence>
<dbReference type="InterPro" id="IPR020845">
    <property type="entry name" value="AMP-binding_CS"/>
</dbReference>
<evidence type="ECO:0000313" key="8">
    <source>
        <dbReference type="Proteomes" id="UP000498980"/>
    </source>
</evidence>
<dbReference type="Gene3D" id="3.30.300.30">
    <property type="match status" value="1"/>
</dbReference>
<dbReference type="Pfam" id="PF08242">
    <property type="entry name" value="Methyltransf_12"/>
    <property type="match status" value="1"/>
</dbReference>
<dbReference type="InterPro" id="IPR013217">
    <property type="entry name" value="Methyltransf_12"/>
</dbReference>
<feature type="region of interest" description="Disordered" evidence="4">
    <location>
        <begin position="746"/>
        <end position="816"/>
    </location>
</feature>
<dbReference type="SUPFAM" id="SSF53335">
    <property type="entry name" value="S-adenosyl-L-methionine-dependent methyltransferases"/>
    <property type="match status" value="1"/>
</dbReference>
<dbReference type="PANTHER" id="PTHR45527">
    <property type="entry name" value="NONRIBOSOMAL PEPTIDE SYNTHETASE"/>
    <property type="match status" value="1"/>
</dbReference>
<dbReference type="GO" id="GO:0005737">
    <property type="term" value="C:cytoplasm"/>
    <property type="evidence" value="ECO:0007669"/>
    <property type="project" value="TreeGrafter"/>
</dbReference>
<evidence type="ECO:0000256" key="1">
    <source>
        <dbReference type="ARBA" id="ARBA00001957"/>
    </source>
</evidence>
<dbReference type="PANTHER" id="PTHR45527:SF1">
    <property type="entry name" value="FATTY ACID SYNTHASE"/>
    <property type="match status" value="1"/>
</dbReference>
<dbReference type="GO" id="GO:0043041">
    <property type="term" value="P:amino acid activation for nonribosomal peptide biosynthetic process"/>
    <property type="evidence" value="ECO:0007669"/>
    <property type="project" value="TreeGrafter"/>
</dbReference>
<dbReference type="Gene3D" id="2.30.38.10">
    <property type="entry name" value="Luciferase, Domain 3"/>
    <property type="match status" value="1"/>
</dbReference>
<sequence length="842" mass="88953">MPVLNAAERGGLAAEWDAAAAGPAEDLIGLFRARAAGTPDAVAVRSGGDSLTYAQLDERSCRVAAALAGHGAGPESRVAVCLPRTADLVVALLGVLRAGAAYVPLDPEYPDERIAAILADTRPAALLTTADCRPAITEAVTAVGGAVLVAADAAHGAGPVPEVFAALPDQAAYVLHTSGSTGRPKGVVVSRGNLANLLADMRDRLRPTADDRLVAVTTVSFDIAALELFLPLVSGAGLVLADRDAARDPEALAALLTASGATILQATPTTWQLLAETAPDALRGLRKLVGGEALPASLASRLRDLGGELVNVYGPTETTIWSTAAHLDRVTGSAPPIGRALRATRAYVLDEWLNPRPEGVPGELYLAGAGVARGYLGRGGLTAERFTADPFGAPGSRMYRTGDLARRRADGELEFLGRTDHQVKVRGFRIELGEIETALGAHPHVAGAVVVARAAPGAAPVPGDRAGDPAPRRLVAYVVPESHRAAPDDSQEQNRLDEWREAYDTLYGGSAPAPLGQDFGIWRSSDDGQPIPLDEMLQWRAATVDRIRALRPARLLEIGVGTGLLLSELAEDCTAYHGTDLSARAIETLREQVAAEPALKEKVELHVRPAHDFSGLRRGFYDTVVLNSVVQYFPDADYLTRVLRGALDLLAPGGRLFVGDVRSLALLRAFRASVETGNAAVSETPVAVLAAAGRRTAAENELVIAPDYFARLRREAGEPLLLDVRVRRGRPYNELTRYRYDVLLAKPGAGTAPPPRPRPPSCAGRRRTATGRGSPRSARRTPARCASPRSPTPACGARPPPSPPWRTGARSPRCGGCWRAPPTEWIRTTCTTPRPRPDAPPG</sequence>
<proteinExistence type="predicted"/>
<dbReference type="Proteomes" id="UP000498980">
    <property type="component" value="Unassembled WGS sequence"/>
</dbReference>
<dbReference type="CDD" id="cd02440">
    <property type="entry name" value="AdoMet_MTases"/>
    <property type="match status" value="1"/>
</dbReference>
<feature type="domain" description="Methyltransferase type 12" evidence="6">
    <location>
        <begin position="556"/>
        <end position="656"/>
    </location>
</feature>
<accession>A0A7J0CF57</accession>
<evidence type="ECO:0000256" key="3">
    <source>
        <dbReference type="ARBA" id="ARBA00022553"/>
    </source>
</evidence>
<dbReference type="Gene3D" id="3.40.50.150">
    <property type="entry name" value="Vaccinia Virus protein VP39"/>
    <property type="match status" value="1"/>
</dbReference>
<dbReference type="PROSITE" id="PS00455">
    <property type="entry name" value="AMP_BINDING"/>
    <property type="match status" value="1"/>
</dbReference>
<dbReference type="InterPro" id="IPR029063">
    <property type="entry name" value="SAM-dependent_MTases_sf"/>
</dbReference>
<organism evidence="7 8">
    <name type="scientific">Streptomyces fulvorobeus</name>
    <dbReference type="NCBI Taxonomy" id="284028"/>
    <lineage>
        <taxon>Bacteria</taxon>
        <taxon>Bacillati</taxon>
        <taxon>Actinomycetota</taxon>
        <taxon>Actinomycetes</taxon>
        <taxon>Kitasatosporales</taxon>
        <taxon>Streptomycetaceae</taxon>
        <taxon>Streptomyces</taxon>
    </lineage>
</organism>
<keyword evidence="3" id="KW-0597">Phosphoprotein</keyword>
<dbReference type="InterPro" id="IPR045851">
    <property type="entry name" value="AMP-bd_C_sf"/>
</dbReference>
<dbReference type="FunFam" id="3.40.50.12780:FF:000012">
    <property type="entry name" value="Non-ribosomal peptide synthetase"/>
    <property type="match status" value="1"/>
</dbReference>
<reference evidence="7 8" key="1">
    <citation type="submission" date="2020-05" db="EMBL/GenBank/DDBJ databases">
        <title>Whole genome shotgun sequence of Streptomyces fulvorobeus NBRC 15897.</title>
        <authorList>
            <person name="Komaki H."/>
            <person name="Tamura T."/>
        </authorList>
    </citation>
    <scope>NUCLEOTIDE SEQUENCE [LARGE SCALE GENOMIC DNA]</scope>
    <source>
        <strain evidence="7 8">NBRC 15897</strain>
    </source>
</reference>